<dbReference type="STRING" id="313594.PI23P_08355"/>
<evidence type="ECO:0000313" key="2">
    <source>
        <dbReference type="Proteomes" id="UP000003053"/>
    </source>
</evidence>
<proteinExistence type="predicted"/>
<comment type="caution">
    <text evidence="1">The sequence shown here is derived from an EMBL/GenBank/DDBJ whole genome shotgun (WGS) entry which is preliminary data.</text>
</comment>
<dbReference type="AlphaFoldDB" id="A4BZN0"/>
<accession>A4BZN0</accession>
<organism evidence="1 2">
    <name type="scientific">Polaribacter irgensii 23-P</name>
    <dbReference type="NCBI Taxonomy" id="313594"/>
    <lineage>
        <taxon>Bacteria</taxon>
        <taxon>Pseudomonadati</taxon>
        <taxon>Bacteroidota</taxon>
        <taxon>Flavobacteriia</taxon>
        <taxon>Flavobacteriales</taxon>
        <taxon>Flavobacteriaceae</taxon>
    </lineage>
</organism>
<dbReference type="HOGENOM" id="CLU_2864000_0_0_10"/>
<dbReference type="OrthoDB" id="848221at2"/>
<dbReference type="Proteomes" id="UP000003053">
    <property type="component" value="Unassembled WGS sequence"/>
</dbReference>
<keyword evidence="2" id="KW-1185">Reference proteome</keyword>
<name>A4BZN0_9FLAO</name>
<dbReference type="EMBL" id="AAOG01000002">
    <property type="protein sequence ID" value="EAR12623.1"/>
    <property type="molecule type" value="Genomic_DNA"/>
</dbReference>
<protein>
    <submittedName>
        <fullName evidence="1">Uncharacterized protein</fullName>
    </submittedName>
</protein>
<sequence length="64" mass="7608">MAKFDLSNQHLIFENDFLASIEWVDFRNHETIKKEDKVIDFSSTVFSGPYISRDNVNLKWNDKN</sequence>
<dbReference type="RefSeq" id="WP_004570291.1">
    <property type="nucleotide sequence ID" value="NZ_CH724148.1"/>
</dbReference>
<gene>
    <name evidence="1" type="ORF">PI23P_08355</name>
</gene>
<reference evidence="1 2" key="1">
    <citation type="submission" date="2006-02" db="EMBL/GenBank/DDBJ databases">
        <authorList>
            <person name="Murray A."/>
            <person name="Staley J."/>
            <person name="Ferriera S."/>
            <person name="Johnson J."/>
            <person name="Kravitz S."/>
            <person name="Halpern A."/>
            <person name="Remington K."/>
            <person name="Beeson K."/>
            <person name="Tran B."/>
            <person name="Rogers Y.-H."/>
            <person name="Friedman R."/>
            <person name="Venter J.C."/>
        </authorList>
    </citation>
    <scope>NUCLEOTIDE SEQUENCE [LARGE SCALE GENOMIC DNA]</scope>
    <source>
        <strain evidence="1 2">23-P</strain>
    </source>
</reference>
<evidence type="ECO:0000313" key="1">
    <source>
        <dbReference type="EMBL" id="EAR12623.1"/>
    </source>
</evidence>